<dbReference type="InterPro" id="IPR050505">
    <property type="entry name" value="WDR55/POC1"/>
</dbReference>
<dbReference type="InterPro" id="IPR036322">
    <property type="entry name" value="WD40_repeat_dom_sf"/>
</dbReference>
<dbReference type="InterPro" id="IPR001680">
    <property type="entry name" value="WD40_rpt"/>
</dbReference>
<name>A0A5S6R005_TRIMR</name>
<keyword evidence="3" id="KW-0677">Repeat</keyword>
<dbReference type="InterPro" id="IPR015943">
    <property type="entry name" value="WD40/YVTN_repeat-like_dom_sf"/>
</dbReference>
<evidence type="ECO:0000256" key="2">
    <source>
        <dbReference type="ARBA" id="ARBA00022574"/>
    </source>
</evidence>
<dbReference type="SUPFAM" id="SSF50978">
    <property type="entry name" value="WD40 repeat-like"/>
    <property type="match status" value="1"/>
</dbReference>
<dbReference type="WBParaSite" id="TMUE_3000012492.2">
    <property type="protein sequence ID" value="TMUE_3000012492.2"/>
    <property type="gene ID" value="WBGene00289402"/>
</dbReference>
<dbReference type="Gene3D" id="2.130.10.10">
    <property type="entry name" value="YVTN repeat-like/Quinoprotein amine dehydrogenase"/>
    <property type="match status" value="1"/>
</dbReference>
<dbReference type="AlphaFoldDB" id="A0A5S6R005"/>
<protein>
    <recommendedName>
        <fullName evidence="4">WD repeat-containing protein 55 homolog</fullName>
    </recommendedName>
</protein>
<accession>A0A5S6R005</accession>
<dbReference type="STRING" id="70415.A0A5S6R005"/>
<sequence length="261" mass="29349">MRCIRVAHRRAPYALHSMDENVLATGDEKGECSIWDWRCTLPRVACFTECLDFISDFASDVSRNILLLTSGDATLTAVDLRKLRPFVQSPEMHSDLLSVAIVFEGRRVACGGATGYLELFNWNEFDTLVERAKTGHKDTVEDICVVDDNRIVTASLDGTIRLVHLYPNKMIGVIGVHDDGVEAVDISHDNRFLISCGHDELVKIVPFDSSLYPIPKRHLRQNGDAPFSKDEFQNRAFFSELDAIQDDLECDHFSTVSDGRE</sequence>
<evidence type="ECO:0000313" key="5">
    <source>
        <dbReference type="Proteomes" id="UP000046395"/>
    </source>
</evidence>
<evidence type="ECO:0000256" key="1">
    <source>
        <dbReference type="ARBA" id="ARBA00007625"/>
    </source>
</evidence>
<reference evidence="5" key="2">
    <citation type="submission" date="2014-03" db="EMBL/GenBank/DDBJ databases">
        <title>The whipworm genome and dual-species transcriptomics of an intimate host-pathogen interaction.</title>
        <authorList>
            <person name="Foth B.J."/>
            <person name="Tsai I.J."/>
            <person name="Reid A.J."/>
            <person name="Bancroft A.J."/>
            <person name="Nichol S."/>
            <person name="Tracey A."/>
            <person name="Holroyd N."/>
            <person name="Cotton J.A."/>
            <person name="Stanley E.J."/>
            <person name="Zarowiecki M."/>
            <person name="Liu J.Z."/>
            <person name="Huckvale T."/>
            <person name="Cooper P.J."/>
            <person name="Grencis R.K."/>
            <person name="Berriman M."/>
        </authorList>
    </citation>
    <scope>NUCLEOTIDE SEQUENCE [LARGE SCALE GENOMIC DNA]</scope>
    <source>
        <strain evidence="5">Edinburgh</strain>
    </source>
</reference>
<dbReference type="Proteomes" id="UP000046395">
    <property type="component" value="Unassembled WGS sequence"/>
</dbReference>
<dbReference type="PANTHER" id="PTHR44019:SF20">
    <property type="entry name" value="WD REPEAT-CONTAINING PROTEIN 55"/>
    <property type="match status" value="1"/>
</dbReference>
<organism evidence="5 6">
    <name type="scientific">Trichuris muris</name>
    <name type="common">Mouse whipworm</name>
    <dbReference type="NCBI Taxonomy" id="70415"/>
    <lineage>
        <taxon>Eukaryota</taxon>
        <taxon>Metazoa</taxon>
        <taxon>Ecdysozoa</taxon>
        <taxon>Nematoda</taxon>
        <taxon>Enoplea</taxon>
        <taxon>Dorylaimia</taxon>
        <taxon>Trichinellida</taxon>
        <taxon>Trichuridae</taxon>
        <taxon>Trichuris</taxon>
    </lineage>
</organism>
<keyword evidence="2" id="KW-0853">WD repeat</keyword>
<dbReference type="PANTHER" id="PTHR44019">
    <property type="entry name" value="WD REPEAT-CONTAINING PROTEIN 55"/>
    <property type="match status" value="1"/>
</dbReference>
<evidence type="ECO:0000313" key="6">
    <source>
        <dbReference type="WBParaSite" id="TMUE_3000012492.1"/>
    </source>
</evidence>
<dbReference type="WBParaSite" id="TMUE_3000012492.1">
    <property type="protein sequence ID" value="TMUE_3000012492.1"/>
    <property type="gene ID" value="WBGene00289402"/>
</dbReference>
<reference evidence="5" key="1">
    <citation type="submission" date="2013-11" db="EMBL/GenBank/DDBJ databases">
        <authorList>
            <person name="Aslett M."/>
        </authorList>
    </citation>
    <scope>NUCLEOTIDE SEQUENCE [LARGE SCALE GENOMIC DNA]</scope>
    <source>
        <strain evidence="5">Edinburgh</strain>
    </source>
</reference>
<reference evidence="6" key="3">
    <citation type="submission" date="2019-12" db="UniProtKB">
        <authorList>
            <consortium name="WormBaseParasite"/>
        </authorList>
    </citation>
    <scope>IDENTIFICATION</scope>
</reference>
<dbReference type="Pfam" id="PF24796">
    <property type="entry name" value="WDR55"/>
    <property type="match status" value="1"/>
</dbReference>
<keyword evidence="5" id="KW-1185">Reference proteome</keyword>
<dbReference type="SMART" id="SM00320">
    <property type="entry name" value="WD40"/>
    <property type="match status" value="4"/>
</dbReference>
<evidence type="ECO:0000256" key="4">
    <source>
        <dbReference type="ARBA" id="ARBA00023478"/>
    </source>
</evidence>
<comment type="similarity">
    <text evidence="1">Belongs to the WD repeat WDR55 family.</text>
</comment>
<proteinExistence type="inferred from homology"/>
<evidence type="ECO:0000256" key="3">
    <source>
        <dbReference type="ARBA" id="ARBA00022737"/>
    </source>
</evidence>